<gene>
    <name evidence="2" type="ORF">COA71_05170</name>
</gene>
<dbReference type="Pfam" id="PF14355">
    <property type="entry name" value="Abi_C"/>
    <property type="match status" value="1"/>
</dbReference>
<protein>
    <recommendedName>
        <fullName evidence="1">Abortive infection protein-like C-terminal domain-containing protein</fullName>
    </recommendedName>
</protein>
<evidence type="ECO:0000259" key="1">
    <source>
        <dbReference type="Pfam" id="PF14355"/>
    </source>
</evidence>
<dbReference type="InterPro" id="IPR026001">
    <property type="entry name" value="Abi-like_C"/>
</dbReference>
<comment type="caution">
    <text evidence="2">The sequence shown here is derived from an EMBL/GenBank/DDBJ whole genome shotgun (WGS) entry which is preliminary data.</text>
</comment>
<name>A0A2A5CG92_9GAMM</name>
<accession>A0A2A5CG92</accession>
<proteinExistence type="predicted"/>
<reference evidence="3" key="1">
    <citation type="submission" date="2017-08" db="EMBL/GenBank/DDBJ databases">
        <title>A dynamic microbial community with high functional redundancy inhabits the cold, oxic subseafloor aquifer.</title>
        <authorList>
            <person name="Tully B.J."/>
            <person name="Wheat C.G."/>
            <person name="Glazer B.T."/>
            <person name="Huber J.A."/>
        </authorList>
    </citation>
    <scope>NUCLEOTIDE SEQUENCE [LARGE SCALE GENOMIC DNA]</scope>
</reference>
<feature type="domain" description="Abortive infection protein-like C-terminal" evidence="1">
    <location>
        <begin position="76"/>
        <end position="148"/>
    </location>
</feature>
<evidence type="ECO:0000313" key="2">
    <source>
        <dbReference type="EMBL" id="PCJ42887.1"/>
    </source>
</evidence>
<sequence>MSQQEFVLQNTSNALVLSEDAAHLIEQKARLEKAIFNEDAPLTLDASKSLLESIFKTVLKDRVQDPDITQDFRPLYRNVRDELPFNGNAEANSLLGNLGSAIVHNVSELRNKFGAASHGDDGYHESPIEMNDAELIAYVVDGLAGFVYRKHKHLVNPETDGRIYLSDYPEFNSYLDEQYSGFKIELGESSGIDVPASEAIFSVDRTAYKEMLVQFRATEESDAEIEQNEGIEESAEAAQLEVQLVPVAQFQQPPESEPVSIINPIQDIAASLVINEEVRLSITDDECNQLAEFVRDYALNYAGLDWQSRESLIAKFRIELKRRLIGVTYLEHYIDEAIDLLIEKAKAYYPSINE</sequence>
<dbReference type="AlphaFoldDB" id="A0A2A5CG92"/>
<dbReference type="EMBL" id="NVWI01000002">
    <property type="protein sequence ID" value="PCJ42887.1"/>
    <property type="molecule type" value="Genomic_DNA"/>
</dbReference>
<organism evidence="2 3">
    <name type="scientific">SAR86 cluster bacterium</name>
    <dbReference type="NCBI Taxonomy" id="2030880"/>
    <lineage>
        <taxon>Bacteria</taxon>
        <taxon>Pseudomonadati</taxon>
        <taxon>Pseudomonadota</taxon>
        <taxon>Gammaproteobacteria</taxon>
        <taxon>SAR86 cluster</taxon>
    </lineage>
</organism>
<evidence type="ECO:0000313" key="3">
    <source>
        <dbReference type="Proteomes" id="UP000228987"/>
    </source>
</evidence>
<dbReference type="Proteomes" id="UP000228987">
    <property type="component" value="Unassembled WGS sequence"/>
</dbReference>